<dbReference type="PANTHER" id="PTHR30509">
    <property type="entry name" value="P-HYDROXYBENZOIC ACID EFFLUX PUMP SUBUNIT-RELATED"/>
    <property type="match status" value="1"/>
</dbReference>
<dbReference type="RefSeq" id="WP_252081801.1">
    <property type="nucleotide sequence ID" value="NZ_CP092418.1"/>
</dbReference>
<evidence type="ECO:0000313" key="9">
    <source>
        <dbReference type="Proteomes" id="UP001055658"/>
    </source>
</evidence>
<feature type="transmembrane region" description="Helical" evidence="7">
    <location>
        <begin position="12"/>
        <end position="27"/>
    </location>
</feature>
<reference evidence="8" key="1">
    <citation type="submission" date="2022-02" db="EMBL/GenBank/DDBJ databases">
        <title>Coral-associated bacteria.</title>
        <authorList>
            <person name="Tang K."/>
            <person name="Wang X."/>
        </authorList>
    </citation>
    <scope>NUCLEOTIDE SEQUENCE</scope>
    <source>
        <strain evidence="8">SCSIO 43006</strain>
    </source>
</reference>
<evidence type="ECO:0000313" key="8">
    <source>
        <dbReference type="EMBL" id="USD19704.1"/>
    </source>
</evidence>
<keyword evidence="9" id="KW-1185">Reference proteome</keyword>
<dbReference type="Pfam" id="PF04632">
    <property type="entry name" value="FUSC"/>
    <property type="match status" value="1"/>
</dbReference>
<feature type="transmembrane region" description="Helical" evidence="7">
    <location>
        <begin position="491"/>
        <end position="512"/>
    </location>
</feature>
<protein>
    <submittedName>
        <fullName evidence="8">FUSC family protein</fullName>
    </submittedName>
</protein>
<feature type="transmembrane region" description="Helical" evidence="7">
    <location>
        <begin position="80"/>
        <end position="97"/>
    </location>
</feature>
<proteinExistence type="predicted"/>
<sequence length="727" mass="83819">MYLSRNVKESIKIALALVIVYAIAMGINWEKPFWGAFAVIVCSQANLGQSLNRAILWMLGTLFALLGGWIIVASFPQDRWLFMIALSVWVAGCVYILQRSKRQYFWMTCGYVILMLWDATGGDLSLSYEEGIFRIQESLLGIIVYGLVAVLIWPNCSREELHEAAVSLLDMHRAFANRCFLRIQDRKKVKVLRDKRVELLRADTRLRTAINDASSDSYEIWECRRQWEAFGHRTTAVTQSLLKLEESLALSSDLGIMKFLLNMNDYLEVMRGRFKRVRFAIAEDEVAGDARERVVRGDVEKVKKELSTPETAAIAVTRRSLNDLEVETRALINAVNDLKSLEFSSSSTSSEREEYWFGLLMPDPDRLANVVRVLVGIWISYLAYLFVPDMIGGLLVVLLITIIAIIASVSPQINLFKSCIYTILVCLMSAPLYFLVMPKLQGFYSLGLMVFFWTFTISYFANRMFGAQSMIRTLALLFPQIIFNFNNYQTYSFVVYTNYIFVLAIIFCILAVSRNIPISSHPERNFKKNVNRLLDSAARLVVEGDLPALTRRSIFHRLYVLYHLNIVVISHEKILYWKEGIDVNNIKGMSRDQMRRVIDLLMLIANQVKILYGIDHSKMKLVATKSMLREVFIWRSLAGKILFYLSGEKRNINIKSLRRGYRRIFDRVNVDVGGLMELWENDEETAKGVSNFLYFLGVTHCISNYLDEFYKLSESVDWKYFCEERCL</sequence>
<dbReference type="PANTHER" id="PTHR30509:SF9">
    <property type="entry name" value="MULTIDRUG RESISTANCE PROTEIN MDTO"/>
    <property type="match status" value="1"/>
</dbReference>
<feature type="transmembrane region" description="Helical" evidence="7">
    <location>
        <begin position="104"/>
        <end position="120"/>
    </location>
</feature>
<keyword evidence="6 7" id="KW-0472">Membrane</keyword>
<keyword evidence="3" id="KW-1003">Cell membrane</keyword>
<dbReference type="InterPro" id="IPR006726">
    <property type="entry name" value="PHBA_efflux_AaeB/fusaric-R"/>
</dbReference>
<feature type="transmembrane region" description="Helical" evidence="7">
    <location>
        <begin position="367"/>
        <end position="384"/>
    </location>
</feature>
<feature type="transmembrane region" description="Helical" evidence="7">
    <location>
        <begin position="55"/>
        <end position="74"/>
    </location>
</feature>
<evidence type="ECO:0000256" key="7">
    <source>
        <dbReference type="SAM" id="Phobius"/>
    </source>
</evidence>
<dbReference type="EMBL" id="CP092418">
    <property type="protein sequence ID" value="USD19704.1"/>
    <property type="molecule type" value="Genomic_DNA"/>
</dbReference>
<evidence type="ECO:0000256" key="4">
    <source>
        <dbReference type="ARBA" id="ARBA00022692"/>
    </source>
</evidence>
<accession>A0ABY4VCK7</accession>
<feature type="transmembrane region" description="Helical" evidence="7">
    <location>
        <begin position="442"/>
        <end position="462"/>
    </location>
</feature>
<feature type="transmembrane region" description="Helical" evidence="7">
    <location>
        <begin position="419"/>
        <end position="436"/>
    </location>
</feature>
<gene>
    <name evidence="8" type="ORF">MJO52_11475</name>
</gene>
<feature type="transmembrane region" description="Helical" evidence="7">
    <location>
        <begin position="132"/>
        <end position="153"/>
    </location>
</feature>
<name>A0ABY4VCK7_9GAMM</name>
<evidence type="ECO:0000256" key="6">
    <source>
        <dbReference type="ARBA" id="ARBA00023136"/>
    </source>
</evidence>
<dbReference type="Proteomes" id="UP001055658">
    <property type="component" value="Chromosome"/>
</dbReference>
<keyword evidence="5 7" id="KW-1133">Transmembrane helix</keyword>
<keyword evidence="2" id="KW-0813">Transport</keyword>
<evidence type="ECO:0000256" key="3">
    <source>
        <dbReference type="ARBA" id="ARBA00022475"/>
    </source>
</evidence>
<feature type="transmembrane region" description="Helical" evidence="7">
    <location>
        <begin position="390"/>
        <end position="407"/>
    </location>
</feature>
<keyword evidence="4 7" id="KW-0812">Transmembrane</keyword>
<evidence type="ECO:0000256" key="5">
    <source>
        <dbReference type="ARBA" id="ARBA00022989"/>
    </source>
</evidence>
<comment type="subcellular location">
    <subcellularLocation>
        <location evidence="1">Cell membrane</location>
        <topology evidence="1">Multi-pass membrane protein</topology>
    </subcellularLocation>
</comment>
<evidence type="ECO:0000256" key="2">
    <source>
        <dbReference type="ARBA" id="ARBA00022448"/>
    </source>
</evidence>
<evidence type="ECO:0000256" key="1">
    <source>
        <dbReference type="ARBA" id="ARBA00004651"/>
    </source>
</evidence>
<organism evidence="8 9">
    <name type="scientific">Microbulbifer variabilis</name>
    <dbReference type="NCBI Taxonomy" id="266805"/>
    <lineage>
        <taxon>Bacteria</taxon>
        <taxon>Pseudomonadati</taxon>
        <taxon>Pseudomonadota</taxon>
        <taxon>Gammaproteobacteria</taxon>
        <taxon>Cellvibrionales</taxon>
        <taxon>Microbulbiferaceae</taxon>
        <taxon>Microbulbifer</taxon>
    </lineage>
</organism>